<comment type="caution">
    <text evidence="1">The sequence shown here is derived from an EMBL/GenBank/DDBJ whole genome shotgun (WGS) entry which is preliminary data.</text>
</comment>
<proteinExistence type="predicted"/>
<reference evidence="1 2" key="1">
    <citation type="submission" date="2021-05" db="EMBL/GenBank/DDBJ databases">
        <title>A Polyphasic approach of four new species of the genus Ohtaekwangia: Ohtaekwangia histidinii sp. nov., Ohtaekwangia cretensis sp. nov., Ohtaekwangia indiensis sp. nov., Ohtaekwangia reichenbachii sp. nov. from diverse environment.</title>
        <authorList>
            <person name="Octaviana S."/>
        </authorList>
    </citation>
    <scope>NUCLEOTIDE SEQUENCE [LARGE SCALE GENOMIC DNA]</scope>
    <source>
        <strain evidence="1 2">PWU5</strain>
    </source>
</reference>
<dbReference type="Proteomes" id="UP001319080">
    <property type="component" value="Unassembled WGS sequence"/>
</dbReference>
<organism evidence="1 2">
    <name type="scientific">Dawidia cretensis</name>
    <dbReference type="NCBI Taxonomy" id="2782350"/>
    <lineage>
        <taxon>Bacteria</taxon>
        <taxon>Pseudomonadati</taxon>
        <taxon>Bacteroidota</taxon>
        <taxon>Cytophagia</taxon>
        <taxon>Cytophagales</taxon>
        <taxon>Chryseotaleaceae</taxon>
        <taxon>Dawidia</taxon>
    </lineage>
</organism>
<dbReference type="AlphaFoldDB" id="A0AAP2DVR9"/>
<dbReference type="EMBL" id="JAHESE010000001">
    <property type="protein sequence ID" value="MBT1706877.1"/>
    <property type="molecule type" value="Genomic_DNA"/>
</dbReference>
<name>A0AAP2DVR9_9BACT</name>
<evidence type="ECO:0000313" key="2">
    <source>
        <dbReference type="Proteomes" id="UP001319080"/>
    </source>
</evidence>
<protein>
    <submittedName>
        <fullName evidence="1">Uncharacterized protein</fullName>
    </submittedName>
</protein>
<evidence type="ECO:0000313" key="1">
    <source>
        <dbReference type="EMBL" id="MBT1706877.1"/>
    </source>
</evidence>
<sequence length="77" mass="9075">MIKTFTQTDLVRYLYQEITEEESQEIDRALLCDNELKSLFNELRSMMDEIDTADLQPSPATVQNILSYSRSLQEKQR</sequence>
<keyword evidence="2" id="KW-1185">Reference proteome</keyword>
<accession>A0AAP2DVR9</accession>
<gene>
    <name evidence="1" type="ORF">KK062_01510</name>
</gene>